<evidence type="ECO:0000313" key="3">
    <source>
        <dbReference type="Proteomes" id="UP000000263"/>
    </source>
</evidence>
<feature type="transmembrane region" description="Helical" evidence="1">
    <location>
        <begin position="21"/>
        <end position="44"/>
    </location>
</feature>
<proteinExistence type="predicted"/>
<feature type="transmembrane region" description="Helical" evidence="1">
    <location>
        <begin position="233"/>
        <end position="253"/>
    </location>
</feature>
<dbReference type="eggNOG" id="COG3694">
    <property type="taxonomic scope" value="Bacteria"/>
</dbReference>
<evidence type="ECO:0000313" key="2">
    <source>
        <dbReference type="EMBL" id="ABU57921.1"/>
    </source>
</evidence>
<dbReference type="EMBL" id="CP000804">
    <property type="protein sequence ID" value="ABU57921.1"/>
    <property type="molecule type" value="Genomic_DNA"/>
</dbReference>
<accession>A7NKA1</accession>
<dbReference type="KEGG" id="rca:Rcas_1830"/>
<keyword evidence="3" id="KW-1185">Reference proteome</keyword>
<dbReference type="InterPro" id="IPR010390">
    <property type="entry name" value="ABC-2_transporter-like"/>
</dbReference>
<keyword evidence="1" id="KW-1133">Transmembrane helix</keyword>
<feature type="transmembrane region" description="Helical" evidence="1">
    <location>
        <begin position="199"/>
        <end position="221"/>
    </location>
</feature>
<dbReference type="AlphaFoldDB" id="A7NKA1"/>
<dbReference type="PANTHER" id="PTHR36833:SF1">
    <property type="entry name" value="INTEGRAL MEMBRANE TRANSPORT PROTEIN"/>
    <property type="match status" value="1"/>
</dbReference>
<dbReference type="Proteomes" id="UP000000263">
    <property type="component" value="Chromosome"/>
</dbReference>
<feature type="transmembrane region" description="Helical" evidence="1">
    <location>
        <begin position="154"/>
        <end position="172"/>
    </location>
</feature>
<dbReference type="HOGENOM" id="CLU_071040_1_0_0"/>
<dbReference type="PANTHER" id="PTHR36833">
    <property type="entry name" value="SLR0610 PROTEIN-RELATED"/>
    <property type="match status" value="1"/>
</dbReference>
<sequence>MLAISLRLIGARIRSQMQYKTSFWLDLVGTAVSTGMEFVVLFLLLQRFTLIGGWRLHEIGLLYGLTSVSFGLAEMIGRGFDSPFERLIQHGDFDRVLTRPLSSFVQVLASEVQLRRLGRAVQGAGVLIFSLAQVEAFWTPVLLLLLLLSILSGALIYVGLIVIGATICFWTIKTPEVINVFTFGGQQLTSLPLSIYDRWIRAVFLSIAPVAFASYPAALVILGRSDPHGLPAWIAWCAPVVASVFFAAVLGFWQIGVRRYQSTGT</sequence>
<protein>
    <recommendedName>
        <fullName evidence="4">ABC transporter permease protein</fullName>
    </recommendedName>
</protein>
<dbReference type="STRING" id="383372.Rcas_1830"/>
<reference evidence="2 3" key="1">
    <citation type="submission" date="2007-08" db="EMBL/GenBank/DDBJ databases">
        <title>Complete sequence of Roseiflexus castenholzii DSM 13941.</title>
        <authorList>
            <consortium name="US DOE Joint Genome Institute"/>
            <person name="Copeland A."/>
            <person name="Lucas S."/>
            <person name="Lapidus A."/>
            <person name="Barry K."/>
            <person name="Glavina del Rio T."/>
            <person name="Dalin E."/>
            <person name="Tice H."/>
            <person name="Pitluck S."/>
            <person name="Thompson L.S."/>
            <person name="Brettin T."/>
            <person name="Bruce D."/>
            <person name="Detter J.C."/>
            <person name="Han C."/>
            <person name="Tapia R."/>
            <person name="Schmutz J."/>
            <person name="Larimer F."/>
            <person name="Land M."/>
            <person name="Hauser L."/>
            <person name="Kyrpides N."/>
            <person name="Mikhailova N."/>
            <person name="Bryant D.A."/>
            <person name="Hanada S."/>
            <person name="Tsukatani Y."/>
            <person name="Richardson P."/>
        </authorList>
    </citation>
    <scope>NUCLEOTIDE SEQUENCE [LARGE SCALE GENOMIC DNA]</scope>
    <source>
        <strain evidence="3">DSM 13941 / HLO8</strain>
    </source>
</reference>
<name>A7NKA1_ROSCS</name>
<evidence type="ECO:0008006" key="4">
    <source>
        <dbReference type="Google" id="ProtNLM"/>
    </source>
</evidence>
<gene>
    <name evidence="2" type="ordered locus">Rcas_1830</name>
</gene>
<dbReference type="Pfam" id="PF06182">
    <property type="entry name" value="ABC2_membrane_6"/>
    <property type="match status" value="1"/>
</dbReference>
<feature type="transmembrane region" description="Helical" evidence="1">
    <location>
        <begin position="124"/>
        <end position="148"/>
    </location>
</feature>
<dbReference type="OrthoDB" id="9788195at2"/>
<evidence type="ECO:0000256" key="1">
    <source>
        <dbReference type="SAM" id="Phobius"/>
    </source>
</evidence>
<keyword evidence="1" id="KW-0812">Transmembrane</keyword>
<dbReference type="RefSeq" id="WP_012120346.1">
    <property type="nucleotide sequence ID" value="NC_009767.1"/>
</dbReference>
<keyword evidence="1" id="KW-0472">Membrane</keyword>
<organism evidence="2 3">
    <name type="scientific">Roseiflexus castenholzii (strain DSM 13941 / HLO8)</name>
    <dbReference type="NCBI Taxonomy" id="383372"/>
    <lineage>
        <taxon>Bacteria</taxon>
        <taxon>Bacillati</taxon>
        <taxon>Chloroflexota</taxon>
        <taxon>Chloroflexia</taxon>
        <taxon>Chloroflexales</taxon>
        <taxon>Roseiflexineae</taxon>
        <taxon>Roseiflexaceae</taxon>
        <taxon>Roseiflexus</taxon>
    </lineage>
</organism>